<dbReference type="EMBL" id="FONY01000038">
    <property type="protein sequence ID" value="SFF47031.1"/>
    <property type="molecule type" value="Genomic_DNA"/>
</dbReference>
<dbReference type="PANTHER" id="PTHR31157:SF1">
    <property type="entry name" value="SCP DOMAIN-CONTAINING PROTEIN"/>
    <property type="match status" value="1"/>
</dbReference>
<dbReference type="STRING" id="1003.SAMN04488541_103833"/>
<accession>A0A1I2J2S1</accession>
<evidence type="ECO:0000259" key="1">
    <source>
        <dbReference type="Pfam" id="PF00188"/>
    </source>
</evidence>
<organism evidence="2 3">
    <name type="scientific">Thermoflexibacter ruber</name>
    <dbReference type="NCBI Taxonomy" id="1003"/>
    <lineage>
        <taxon>Bacteria</taxon>
        <taxon>Pseudomonadati</taxon>
        <taxon>Bacteroidota</taxon>
        <taxon>Cytophagia</taxon>
        <taxon>Cytophagales</taxon>
        <taxon>Thermoflexibacteraceae</taxon>
        <taxon>Thermoflexibacter</taxon>
    </lineage>
</organism>
<dbReference type="AlphaFoldDB" id="A0A1I2J2S1"/>
<dbReference type="Gene3D" id="3.40.33.10">
    <property type="entry name" value="CAP"/>
    <property type="match status" value="1"/>
</dbReference>
<keyword evidence="3" id="KW-1185">Reference proteome</keyword>
<dbReference type="SUPFAM" id="SSF55797">
    <property type="entry name" value="PR-1-like"/>
    <property type="match status" value="1"/>
</dbReference>
<dbReference type="Pfam" id="PF00188">
    <property type="entry name" value="CAP"/>
    <property type="match status" value="1"/>
</dbReference>
<dbReference type="Proteomes" id="UP000199513">
    <property type="component" value="Unassembled WGS sequence"/>
</dbReference>
<dbReference type="OrthoDB" id="982527at2"/>
<feature type="domain" description="SCP" evidence="1">
    <location>
        <begin position="43"/>
        <end position="157"/>
    </location>
</feature>
<evidence type="ECO:0000313" key="3">
    <source>
        <dbReference type="Proteomes" id="UP000199513"/>
    </source>
</evidence>
<dbReference type="InterPro" id="IPR014044">
    <property type="entry name" value="CAP_dom"/>
</dbReference>
<dbReference type="PANTHER" id="PTHR31157">
    <property type="entry name" value="SCP DOMAIN-CONTAINING PROTEIN"/>
    <property type="match status" value="1"/>
</dbReference>
<proteinExistence type="predicted"/>
<reference evidence="2 3" key="1">
    <citation type="submission" date="2016-10" db="EMBL/GenBank/DDBJ databases">
        <authorList>
            <person name="de Groot N.N."/>
        </authorList>
    </citation>
    <scope>NUCLEOTIDE SEQUENCE [LARGE SCALE GENOMIC DNA]</scope>
    <source>
        <strain>GEY</strain>
        <strain evidence="3">DSM 9560</strain>
    </source>
</reference>
<gene>
    <name evidence="2" type="ORF">SAMN04488541_103833</name>
</gene>
<evidence type="ECO:0000313" key="2">
    <source>
        <dbReference type="EMBL" id="SFF47031.1"/>
    </source>
</evidence>
<dbReference type="RefSeq" id="WP_091548834.1">
    <property type="nucleotide sequence ID" value="NZ_FONY01000038.1"/>
</dbReference>
<dbReference type="InterPro" id="IPR035940">
    <property type="entry name" value="CAP_sf"/>
</dbReference>
<name>A0A1I2J2S1_9BACT</name>
<protein>
    <submittedName>
        <fullName evidence="2">Uncharacterized conserved protein YkwD, contains CAP (CSP/antigen 5/PR1) domain</fullName>
    </submittedName>
</protein>
<dbReference type="CDD" id="cd05379">
    <property type="entry name" value="CAP_bacterial"/>
    <property type="match status" value="1"/>
</dbReference>
<sequence length="162" mass="18458">MLSELRSIQITILFLISLAHFQVLLAQQQITEEKAVAERTLLLINNYRQSKGLPALIAIPVIYEECLAHSFVMAESRKINHDNFEKRIRKINEMLNVSASAENVAYNEGLDNPAEMAFKQWKGSSGHHKNILSKSYTHTGLAVVKGKNNSYYFTQIFVRVIH</sequence>